<evidence type="ECO:0000256" key="8">
    <source>
        <dbReference type="ARBA" id="ARBA00022737"/>
    </source>
</evidence>
<feature type="repeat" description="HEAT" evidence="12">
    <location>
        <begin position="510"/>
        <end position="548"/>
    </location>
</feature>
<evidence type="ECO:0000256" key="3">
    <source>
        <dbReference type="ARBA" id="ARBA00009549"/>
    </source>
</evidence>
<dbReference type="KEGG" id="erc:Ecym_2478"/>
<dbReference type="InterPro" id="IPR048492">
    <property type="entry name" value="Stu2_CTS"/>
</dbReference>
<evidence type="ECO:0000256" key="12">
    <source>
        <dbReference type="PROSITE-ProRule" id="PRU00103"/>
    </source>
</evidence>
<dbReference type="SMART" id="SM01349">
    <property type="entry name" value="TOG"/>
    <property type="match status" value="2"/>
</dbReference>
<dbReference type="GO" id="GO:0061863">
    <property type="term" value="F:microtubule plus end polymerase"/>
    <property type="evidence" value="ECO:0007669"/>
    <property type="project" value="EnsemblFungi"/>
</dbReference>
<protein>
    <recommendedName>
        <fullName evidence="4">Protein STU1</fullName>
    </recommendedName>
</protein>
<keyword evidence="13" id="KW-0175">Coiled coil</keyword>
<dbReference type="InterPro" id="IPR024395">
    <property type="entry name" value="CLASP_N_dom"/>
</dbReference>
<dbReference type="Pfam" id="PF21041">
    <property type="entry name" value="XMAP215_CLASP_TOG"/>
    <property type="match status" value="1"/>
</dbReference>
<dbReference type="HOGENOM" id="CLU_008401_1_1_1"/>
<feature type="compositionally biased region" description="Polar residues" evidence="14">
    <location>
        <begin position="593"/>
        <end position="613"/>
    </location>
</feature>
<organism evidence="16 17">
    <name type="scientific">Eremothecium cymbalariae (strain CBS 270.75 / DBVPG 7215 / KCTC 17166 / NRRL Y-17582)</name>
    <name type="common">Yeast</name>
    <dbReference type="NCBI Taxonomy" id="931890"/>
    <lineage>
        <taxon>Eukaryota</taxon>
        <taxon>Fungi</taxon>
        <taxon>Dikarya</taxon>
        <taxon>Ascomycota</taxon>
        <taxon>Saccharomycotina</taxon>
        <taxon>Saccharomycetes</taxon>
        <taxon>Saccharomycetales</taxon>
        <taxon>Saccharomycetaceae</taxon>
        <taxon>Eremothecium</taxon>
    </lineage>
</organism>
<keyword evidence="9" id="KW-0131">Cell cycle</keyword>
<evidence type="ECO:0000256" key="4">
    <source>
        <dbReference type="ARBA" id="ARBA00016012"/>
    </source>
</evidence>
<feature type="domain" description="TOG" evidence="15">
    <location>
        <begin position="1"/>
        <end position="244"/>
    </location>
</feature>
<dbReference type="Proteomes" id="UP000006790">
    <property type="component" value="Chromosome 2"/>
</dbReference>
<gene>
    <name evidence="16" type="ordered locus">Ecym_2478</name>
</gene>
<dbReference type="GO" id="GO:0000022">
    <property type="term" value="P:mitotic spindle elongation"/>
    <property type="evidence" value="ECO:0007669"/>
    <property type="project" value="UniProtKB-ARBA"/>
</dbReference>
<dbReference type="Pfam" id="PF21042">
    <property type="entry name" value="Stu2_CTS"/>
    <property type="match status" value="1"/>
</dbReference>
<name>G8JPU3_ERECY</name>
<dbReference type="OMA" id="HNFGCKI"/>
<evidence type="ECO:0000256" key="13">
    <source>
        <dbReference type="SAM" id="Coils"/>
    </source>
</evidence>
<dbReference type="GO" id="GO:0000776">
    <property type="term" value="C:kinetochore"/>
    <property type="evidence" value="ECO:0007669"/>
    <property type="project" value="EnsemblFungi"/>
</dbReference>
<keyword evidence="7" id="KW-0493">Microtubule</keyword>
<dbReference type="GO" id="GO:0005938">
    <property type="term" value="C:cell cortex"/>
    <property type="evidence" value="ECO:0007669"/>
    <property type="project" value="EnsemblFungi"/>
</dbReference>
<dbReference type="GO" id="GO:0007020">
    <property type="term" value="P:microtubule nucleation"/>
    <property type="evidence" value="ECO:0007669"/>
    <property type="project" value="EnsemblFungi"/>
</dbReference>
<dbReference type="GeneID" id="11468248"/>
<dbReference type="Gene3D" id="1.25.10.10">
    <property type="entry name" value="Leucine-rich Repeat Variant"/>
    <property type="match status" value="2"/>
</dbReference>
<dbReference type="InterPro" id="IPR021133">
    <property type="entry name" value="HEAT_type_2"/>
</dbReference>
<dbReference type="OrthoDB" id="205662at2759"/>
<keyword evidence="17" id="KW-1185">Reference proteome</keyword>
<feature type="region of interest" description="Disordered" evidence="14">
    <location>
        <begin position="629"/>
        <end position="711"/>
    </location>
</feature>
<keyword evidence="9" id="KW-0498">Mitosis</keyword>
<sequence length="961" mass="105935">MAEEEDFTKLGLRQRLAHKSWKARQHGYQELEGMFSRCSLMNIPGEVSIYWQDADLFSRFIVDSNVVAQESAMAALHKLLDFMSQMSEGLPETSYLRGQLIPALVEKGISSSRQGTKGKALECILMLVSFDSSIRESMELMLPFSSNKLPRLVSSLMNAMARIVESFGFVNVKNDFWPQVLEPLPRLAGHADKSVRSETMNFILEIYKWTGKPFLQDLLLEKLKPIQQKDLDKVFSKYDGTIPPSAQPRLFHWQLLQQQRQAEAAAMAALSGTDNEGDTLMGDGFVGGGSATLGGRTRVGGGGSVNGSIGSRAVEGGNDVVSALADPFDLLPTSTMMKNFPPDFEKQIKSVKWKDRVDTLQQVYDEVLKPIKKLDPSEDCSFYIRALSQILVKDANLQAATIAANSVTHLATVLREGIAPHGHIILESLLERTKEKKPSVNEAVVEALDILVKYYGVDNCLEATVEHMKHKIPQVRMEATKFFTRMLQQQWRPTANRLRDEIIMRMMPDIVPVIVKIVNDTQPSLRDSGFECFATVMKLLGEREFSDELEKLGSLKKKKIYEYFEKVEVSSKPLAMVATLPETSKSLPLAPAQTHSQTHSHTQMQTNQSHRSNTVPAVVSPANVAGRQLAHQDSLRQLKSPAASVIPTKRGATSPLKDKAVLNNGGLNTKPRLLGRSQSHSGVKPPHFPPSASLSTPQLNNNNSSNSSATHTVIPPAVLSELEDLRAHKSKWNKERQELMAKLTNFQTQTSQLNSENQTIQDQLNDVQIALNEKTMALRSKDLQITKLKNRLATLESELDAALNANNSPGTPAKSVLEGIHAISPSQGLNAHSGTVYGGSNHSDPCISIQSSQHQPQLRKASGGSFRSNAGLTSRFSPLTSSVRVATSSESSDDLPRRVHSLHIMDTTNAVAGSTTTNGSTASLLSEESWKRAAEVTNQLKARIERMRAKTRGLNMDLEDI</sequence>
<feature type="domain" description="TOG" evidence="15">
    <location>
        <begin position="329"/>
        <end position="573"/>
    </location>
</feature>
<dbReference type="GO" id="GO:0099606">
    <property type="term" value="P:microtubule plus-end directed mitotic chromosome migration"/>
    <property type="evidence" value="ECO:0007669"/>
    <property type="project" value="EnsemblFungi"/>
</dbReference>
<dbReference type="InterPro" id="IPR016024">
    <property type="entry name" value="ARM-type_fold"/>
</dbReference>
<dbReference type="FunFam" id="1.25.10.10:FF:000019">
    <property type="entry name" value="Cytoskeleton-associated protein 5"/>
    <property type="match status" value="1"/>
</dbReference>
<proteinExistence type="inferred from homology"/>
<keyword evidence="8" id="KW-0677">Repeat</keyword>
<dbReference type="GO" id="GO:0044732">
    <property type="term" value="C:mitotic spindle pole body"/>
    <property type="evidence" value="ECO:0007669"/>
    <property type="project" value="UniProtKB-ARBA"/>
</dbReference>
<keyword evidence="5" id="KW-0963">Cytoplasm</keyword>
<dbReference type="InterPro" id="IPR048491">
    <property type="entry name" value="XMAP215_CLASP_TOG"/>
</dbReference>
<dbReference type="InterPro" id="IPR045110">
    <property type="entry name" value="XMAP215"/>
</dbReference>
<evidence type="ECO:0000256" key="5">
    <source>
        <dbReference type="ARBA" id="ARBA00022490"/>
    </source>
</evidence>
<dbReference type="EMBL" id="CP002498">
    <property type="protein sequence ID" value="AET38201.1"/>
    <property type="molecule type" value="Genomic_DNA"/>
</dbReference>
<dbReference type="RefSeq" id="XP_003645018.1">
    <property type="nucleotide sequence ID" value="XM_003644970.1"/>
</dbReference>
<evidence type="ECO:0000259" key="15">
    <source>
        <dbReference type="SMART" id="SM01349"/>
    </source>
</evidence>
<keyword evidence="6" id="KW-0132">Cell division</keyword>
<keyword evidence="10" id="KW-0206">Cytoskeleton</keyword>
<dbReference type="PANTHER" id="PTHR12609">
    <property type="entry name" value="MICROTUBULE ASSOCIATED PROTEIN XMAP215"/>
    <property type="match status" value="1"/>
</dbReference>
<evidence type="ECO:0000256" key="1">
    <source>
        <dbReference type="ARBA" id="ARBA00004186"/>
    </source>
</evidence>
<evidence type="ECO:0000256" key="7">
    <source>
        <dbReference type="ARBA" id="ARBA00022701"/>
    </source>
</evidence>
<dbReference type="FunCoup" id="G8JPU3">
    <property type="interactions" value="101"/>
</dbReference>
<dbReference type="InParanoid" id="G8JPU3"/>
<evidence type="ECO:0000256" key="6">
    <source>
        <dbReference type="ARBA" id="ARBA00022618"/>
    </source>
</evidence>
<accession>G8JPU3</accession>
<dbReference type="GO" id="GO:0051010">
    <property type="term" value="F:microtubule plus-end binding"/>
    <property type="evidence" value="ECO:0007669"/>
    <property type="project" value="InterPro"/>
</dbReference>
<evidence type="ECO:0000313" key="16">
    <source>
        <dbReference type="EMBL" id="AET38201.1"/>
    </source>
</evidence>
<comment type="similarity">
    <text evidence="3">Belongs to the CLASP family.</text>
</comment>
<feature type="coiled-coil region" evidence="13">
    <location>
        <begin position="778"/>
        <end position="805"/>
    </location>
</feature>
<evidence type="ECO:0000256" key="2">
    <source>
        <dbReference type="ARBA" id="ARBA00004317"/>
    </source>
</evidence>
<feature type="compositionally biased region" description="Polar residues" evidence="14">
    <location>
        <begin position="840"/>
        <end position="856"/>
    </location>
</feature>
<dbReference type="STRING" id="931890.G8JPU3"/>
<dbReference type="GO" id="GO:0140273">
    <property type="term" value="P:repair of mitotic kinetochore microtubule attachment defect"/>
    <property type="evidence" value="ECO:0007669"/>
    <property type="project" value="EnsemblFungi"/>
</dbReference>
<comment type="similarity">
    <text evidence="11">Belongs to the TOG/XMAP215 family.</text>
</comment>
<evidence type="ECO:0000256" key="10">
    <source>
        <dbReference type="ARBA" id="ARBA00023212"/>
    </source>
</evidence>
<feature type="region of interest" description="Disordered" evidence="14">
    <location>
        <begin position="587"/>
        <end position="613"/>
    </location>
</feature>
<dbReference type="SUPFAM" id="SSF48371">
    <property type="entry name" value="ARM repeat"/>
    <property type="match status" value="1"/>
</dbReference>
<feature type="coiled-coil region" evidence="13">
    <location>
        <begin position="722"/>
        <end position="749"/>
    </location>
</feature>
<dbReference type="GO" id="GO:0051301">
    <property type="term" value="P:cell division"/>
    <property type="evidence" value="ECO:0007669"/>
    <property type="project" value="UniProtKB-KW"/>
</dbReference>
<evidence type="ECO:0000256" key="9">
    <source>
        <dbReference type="ARBA" id="ARBA00022776"/>
    </source>
</evidence>
<dbReference type="Pfam" id="PF12348">
    <property type="entry name" value="CLASP_N"/>
    <property type="match status" value="1"/>
</dbReference>
<dbReference type="GO" id="GO:0030951">
    <property type="term" value="P:establishment or maintenance of microtubule cytoskeleton polarity"/>
    <property type="evidence" value="ECO:0007669"/>
    <property type="project" value="InterPro"/>
</dbReference>
<dbReference type="GO" id="GO:1990571">
    <property type="term" value="P:meiotic centromere clustering"/>
    <property type="evidence" value="ECO:0007669"/>
    <property type="project" value="UniProtKB-ARBA"/>
</dbReference>
<dbReference type="eggNOG" id="KOG1820">
    <property type="taxonomic scope" value="Eukaryota"/>
</dbReference>
<dbReference type="GO" id="GO:1990498">
    <property type="term" value="C:mitotic spindle microtubule"/>
    <property type="evidence" value="ECO:0007669"/>
    <property type="project" value="UniProtKB-ARBA"/>
</dbReference>
<dbReference type="AlphaFoldDB" id="G8JPU3"/>
<dbReference type="PROSITE" id="PS50077">
    <property type="entry name" value="HEAT_REPEAT"/>
    <property type="match status" value="1"/>
</dbReference>
<dbReference type="GO" id="GO:0005881">
    <property type="term" value="C:cytoplasmic microtubule"/>
    <property type="evidence" value="ECO:0007669"/>
    <property type="project" value="UniProtKB-ARBA"/>
</dbReference>
<feature type="region of interest" description="Disordered" evidence="14">
    <location>
        <begin position="840"/>
        <end position="873"/>
    </location>
</feature>
<evidence type="ECO:0000256" key="11">
    <source>
        <dbReference type="ARBA" id="ARBA00025722"/>
    </source>
</evidence>
<dbReference type="InterPro" id="IPR011989">
    <property type="entry name" value="ARM-like"/>
</dbReference>
<comment type="subcellular location">
    <subcellularLocation>
        <location evidence="2">Cytoplasm</location>
        <location evidence="2">Cytoskeleton</location>
        <location evidence="2">Microtubule organizing center</location>
        <location evidence="2">Spindle pole body</location>
    </subcellularLocation>
    <subcellularLocation>
        <location evidence="1">Cytoplasm</location>
        <location evidence="1">Cytoskeleton</location>
        <location evidence="1">Spindle</location>
    </subcellularLocation>
</comment>
<evidence type="ECO:0000256" key="14">
    <source>
        <dbReference type="SAM" id="MobiDB-lite"/>
    </source>
</evidence>
<reference evidence="17" key="1">
    <citation type="journal article" date="2012" name="G3 (Bethesda)">
        <title>Pichia sorbitophila, an interspecies yeast hybrid reveals early steps of genome resolution following polyploidization.</title>
        <authorList>
            <person name="Leh Louis V."/>
            <person name="Despons L."/>
            <person name="Friedrich A."/>
            <person name="Martin T."/>
            <person name="Durrens P."/>
            <person name="Casaregola S."/>
            <person name="Neuveglise C."/>
            <person name="Fairhead C."/>
            <person name="Marck C."/>
            <person name="Cruz J.A."/>
            <person name="Straub M.L."/>
            <person name="Kugler V."/>
            <person name="Sacerdot C."/>
            <person name="Uzunov Z."/>
            <person name="Thierry A."/>
            <person name="Weiss S."/>
            <person name="Bleykasten C."/>
            <person name="De Montigny J."/>
            <person name="Jacques N."/>
            <person name="Jung P."/>
            <person name="Lemaire M."/>
            <person name="Mallet S."/>
            <person name="Morel G."/>
            <person name="Richard G.F."/>
            <person name="Sarkar A."/>
            <person name="Savel G."/>
            <person name="Schacherer J."/>
            <person name="Seret M.L."/>
            <person name="Talla E."/>
            <person name="Samson G."/>
            <person name="Jubin C."/>
            <person name="Poulain J."/>
            <person name="Vacherie B."/>
            <person name="Barbe V."/>
            <person name="Pelletier E."/>
            <person name="Sherman D.J."/>
            <person name="Westhof E."/>
            <person name="Weissenbach J."/>
            <person name="Baret P.V."/>
            <person name="Wincker P."/>
            <person name="Gaillardin C."/>
            <person name="Dujon B."/>
            <person name="Souciet J.L."/>
        </authorList>
    </citation>
    <scope>NUCLEOTIDE SEQUENCE [LARGE SCALE GENOMIC DNA]</scope>
    <source>
        <strain evidence="17">CBS 270.75 / DBVPG 7215 / KCTC 17166 / NRRL Y-17582</strain>
    </source>
</reference>
<dbReference type="GO" id="GO:0099070">
    <property type="term" value="C:static microtubule bundle"/>
    <property type="evidence" value="ECO:0007669"/>
    <property type="project" value="UniProtKB-ARBA"/>
</dbReference>
<evidence type="ECO:0000313" key="17">
    <source>
        <dbReference type="Proteomes" id="UP000006790"/>
    </source>
</evidence>
<dbReference type="GO" id="GO:1990758">
    <property type="term" value="P:mitotic sister chromatid biorientation"/>
    <property type="evidence" value="ECO:0007669"/>
    <property type="project" value="EnsemblFungi"/>
</dbReference>
<dbReference type="InterPro" id="IPR034085">
    <property type="entry name" value="TOG"/>
</dbReference>